<protein>
    <submittedName>
        <fullName evidence="4">3-oxoacyl-[acyl-carrier protein] reductase</fullName>
    </submittedName>
</protein>
<dbReference type="InterPro" id="IPR002347">
    <property type="entry name" value="SDR_fam"/>
</dbReference>
<dbReference type="PANTHER" id="PTHR42760">
    <property type="entry name" value="SHORT-CHAIN DEHYDROGENASES/REDUCTASES FAMILY MEMBER"/>
    <property type="match status" value="1"/>
</dbReference>
<dbReference type="Proteomes" id="UP000195221">
    <property type="component" value="Unassembled WGS sequence"/>
</dbReference>
<evidence type="ECO:0000259" key="3">
    <source>
        <dbReference type="SMART" id="SM00822"/>
    </source>
</evidence>
<gene>
    <name evidence="4" type="ORF">PAMC26577_25430</name>
</gene>
<feature type="domain" description="Ketoreductase" evidence="3">
    <location>
        <begin position="9"/>
        <end position="183"/>
    </location>
</feature>
<dbReference type="AlphaFoldDB" id="A0A242MJE2"/>
<dbReference type="GO" id="GO:0016616">
    <property type="term" value="F:oxidoreductase activity, acting on the CH-OH group of donors, NAD or NADP as acceptor"/>
    <property type="evidence" value="ECO:0007669"/>
    <property type="project" value="TreeGrafter"/>
</dbReference>
<keyword evidence="2" id="KW-0560">Oxidoreductase</keyword>
<dbReference type="CDD" id="cd05233">
    <property type="entry name" value="SDR_c"/>
    <property type="match status" value="1"/>
</dbReference>
<sequence length="245" mass="25727">MTVLKLEGKTAVITGGNSGIGLAIARRFAEEGAHVFITGRRKAQLDEAVALIGGHVEAVQGDVTSASDLDQLFDTVKAKAGKLDILVTSSGISEFSTLDSTTEDHFDKTFDVNVRGMVFTVQRAVQQMASGSSIVLVGSIAGSIGNPGYGTYSATKAAVRSYTRTWTAELAARAIRVNVLSPGPIDTPMFENVSDEVRLSLTSRIPLNRLGRPEEVANAALFLASSDSSFVAGAELCIDGGMTQV</sequence>
<evidence type="ECO:0000313" key="5">
    <source>
        <dbReference type="Proteomes" id="UP000195221"/>
    </source>
</evidence>
<comment type="caution">
    <text evidence="4">The sequence shown here is derived from an EMBL/GenBank/DDBJ whole genome shotgun (WGS) entry which is preliminary data.</text>
</comment>
<proteinExistence type="inferred from homology"/>
<dbReference type="PRINTS" id="PR00080">
    <property type="entry name" value="SDRFAMILY"/>
</dbReference>
<organism evidence="4 5">
    <name type="scientific">Caballeronia sordidicola</name>
    <name type="common">Burkholderia sordidicola</name>
    <dbReference type="NCBI Taxonomy" id="196367"/>
    <lineage>
        <taxon>Bacteria</taxon>
        <taxon>Pseudomonadati</taxon>
        <taxon>Pseudomonadota</taxon>
        <taxon>Betaproteobacteria</taxon>
        <taxon>Burkholderiales</taxon>
        <taxon>Burkholderiaceae</taxon>
        <taxon>Caballeronia</taxon>
    </lineage>
</organism>
<evidence type="ECO:0000256" key="1">
    <source>
        <dbReference type="ARBA" id="ARBA00006484"/>
    </source>
</evidence>
<accession>A0A242MJE2</accession>
<comment type="similarity">
    <text evidence="1">Belongs to the short-chain dehydrogenases/reductases (SDR) family.</text>
</comment>
<dbReference type="SUPFAM" id="SSF51735">
    <property type="entry name" value="NAD(P)-binding Rossmann-fold domains"/>
    <property type="match status" value="1"/>
</dbReference>
<name>A0A242MJE2_CABSO</name>
<dbReference type="NCBIfam" id="NF005559">
    <property type="entry name" value="PRK07231.1"/>
    <property type="match status" value="1"/>
</dbReference>
<evidence type="ECO:0000256" key="2">
    <source>
        <dbReference type="ARBA" id="ARBA00023002"/>
    </source>
</evidence>
<dbReference type="GO" id="GO:0048038">
    <property type="term" value="F:quinone binding"/>
    <property type="evidence" value="ECO:0007669"/>
    <property type="project" value="TreeGrafter"/>
</dbReference>
<reference evidence="4 5" key="1">
    <citation type="submission" date="2017-03" db="EMBL/GenBank/DDBJ databases">
        <title>Genome analysis of strain PAMC 26577.</title>
        <authorList>
            <person name="Oh H.-M."/>
            <person name="Yang J.-A."/>
        </authorList>
    </citation>
    <scope>NUCLEOTIDE SEQUENCE [LARGE SCALE GENOMIC DNA]</scope>
    <source>
        <strain evidence="4 5">PAMC 26577</strain>
    </source>
</reference>
<dbReference type="InterPro" id="IPR057326">
    <property type="entry name" value="KR_dom"/>
</dbReference>
<dbReference type="Pfam" id="PF13561">
    <property type="entry name" value="adh_short_C2"/>
    <property type="match status" value="1"/>
</dbReference>
<dbReference type="PANTHER" id="PTHR42760:SF133">
    <property type="entry name" value="3-OXOACYL-[ACYL-CARRIER-PROTEIN] REDUCTASE"/>
    <property type="match status" value="1"/>
</dbReference>
<dbReference type="FunFam" id="3.40.50.720:FF:000084">
    <property type="entry name" value="Short-chain dehydrogenase reductase"/>
    <property type="match status" value="1"/>
</dbReference>
<dbReference type="PRINTS" id="PR00081">
    <property type="entry name" value="GDHRDH"/>
</dbReference>
<dbReference type="Gene3D" id="3.40.50.720">
    <property type="entry name" value="NAD(P)-binding Rossmann-like Domain"/>
    <property type="match status" value="1"/>
</dbReference>
<dbReference type="InterPro" id="IPR036291">
    <property type="entry name" value="NAD(P)-bd_dom_sf"/>
</dbReference>
<dbReference type="GO" id="GO:0006633">
    <property type="term" value="P:fatty acid biosynthetic process"/>
    <property type="evidence" value="ECO:0007669"/>
    <property type="project" value="TreeGrafter"/>
</dbReference>
<dbReference type="EMBL" id="NBTZ01000102">
    <property type="protein sequence ID" value="OTP71281.1"/>
    <property type="molecule type" value="Genomic_DNA"/>
</dbReference>
<dbReference type="SMART" id="SM00822">
    <property type="entry name" value="PKS_KR"/>
    <property type="match status" value="1"/>
</dbReference>
<evidence type="ECO:0000313" key="4">
    <source>
        <dbReference type="EMBL" id="OTP71281.1"/>
    </source>
</evidence>